<evidence type="ECO:0000313" key="3">
    <source>
        <dbReference type="Proteomes" id="UP001234989"/>
    </source>
</evidence>
<gene>
    <name evidence="2" type="ORF">MTR67_022070</name>
</gene>
<reference evidence="2" key="1">
    <citation type="submission" date="2023-08" db="EMBL/GenBank/DDBJ databases">
        <title>A de novo genome assembly of Solanum verrucosum Schlechtendal, a Mexican diploid species geographically isolated from the other diploid A-genome species in potato relatives.</title>
        <authorList>
            <person name="Hosaka K."/>
        </authorList>
    </citation>
    <scope>NUCLEOTIDE SEQUENCE</scope>
    <source>
        <tissue evidence="2">Young leaves</tissue>
    </source>
</reference>
<protein>
    <submittedName>
        <fullName evidence="2">Uncharacterized protein</fullName>
    </submittedName>
</protein>
<accession>A0AAF0QU00</accession>
<evidence type="ECO:0000256" key="1">
    <source>
        <dbReference type="SAM" id="MobiDB-lite"/>
    </source>
</evidence>
<feature type="region of interest" description="Disordered" evidence="1">
    <location>
        <begin position="21"/>
        <end position="58"/>
    </location>
</feature>
<dbReference type="Proteomes" id="UP001234989">
    <property type="component" value="Chromosome 5"/>
</dbReference>
<name>A0AAF0QU00_SOLVR</name>
<sequence>MHGKVWKERGNLASLALCKARSANPRSSEGQLRRSAGRGTPRGEAQNTSWGALHGATRHPFSPTTSTFLLPFSKSKPFKLQGFPTPNI</sequence>
<keyword evidence="3" id="KW-1185">Reference proteome</keyword>
<dbReference type="EMBL" id="CP133616">
    <property type="protein sequence ID" value="WMV28685.1"/>
    <property type="molecule type" value="Genomic_DNA"/>
</dbReference>
<evidence type="ECO:0000313" key="2">
    <source>
        <dbReference type="EMBL" id="WMV28685.1"/>
    </source>
</evidence>
<organism evidence="2 3">
    <name type="scientific">Solanum verrucosum</name>
    <dbReference type="NCBI Taxonomy" id="315347"/>
    <lineage>
        <taxon>Eukaryota</taxon>
        <taxon>Viridiplantae</taxon>
        <taxon>Streptophyta</taxon>
        <taxon>Embryophyta</taxon>
        <taxon>Tracheophyta</taxon>
        <taxon>Spermatophyta</taxon>
        <taxon>Magnoliopsida</taxon>
        <taxon>eudicotyledons</taxon>
        <taxon>Gunneridae</taxon>
        <taxon>Pentapetalae</taxon>
        <taxon>asterids</taxon>
        <taxon>lamiids</taxon>
        <taxon>Solanales</taxon>
        <taxon>Solanaceae</taxon>
        <taxon>Solanoideae</taxon>
        <taxon>Solaneae</taxon>
        <taxon>Solanum</taxon>
    </lineage>
</organism>
<proteinExistence type="predicted"/>
<dbReference type="AlphaFoldDB" id="A0AAF0QU00"/>